<dbReference type="SMART" id="SM00249">
    <property type="entry name" value="PHD"/>
    <property type="match status" value="1"/>
</dbReference>
<feature type="site" description="Histone H3K4me3 binding" evidence="7">
    <location>
        <position position="363"/>
    </location>
</feature>
<evidence type="ECO:0000259" key="11">
    <source>
        <dbReference type="PROSITE" id="PS50016"/>
    </source>
</evidence>
<dbReference type="InterPro" id="IPR028651">
    <property type="entry name" value="ING_fam"/>
</dbReference>
<feature type="binding site" evidence="8">
    <location>
        <position position="351"/>
    </location>
    <ligand>
        <name>Zn(2+)</name>
        <dbReference type="ChEBI" id="CHEBI:29105"/>
        <label>1</label>
    </ligand>
</feature>
<dbReference type="InterPro" id="IPR019787">
    <property type="entry name" value="Znf_PHD-finger"/>
</dbReference>
<dbReference type="EMBL" id="JAWWNJ010000035">
    <property type="protein sequence ID" value="KAK7023806.1"/>
    <property type="molecule type" value="Genomic_DNA"/>
</dbReference>
<evidence type="ECO:0000256" key="2">
    <source>
        <dbReference type="ARBA" id="ARBA00010210"/>
    </source>
</evidence>
<dbReference type="InterPro" id="IPR019786">
    <property type="entry name" value="Zinc_finger_PHD-type_CS"/>
</dbReference>
<feature type="site" description="Histone H3K4me3 binding" evidence="7">
    <location>
        <position position="348"/>
    </location>
</feature>
<feature type="region of interest" description="Disordered" evidence="10">
    <location>
        <begin position="148"/>
        <end position="204"/>
    </location>
</feature>
<feature type="compositionally biased region" description="Basic residues" evidence="10">
    <location>
        <begin position="1"/>
        <end position="12"/>
    </location>
</feature>
<feature type="binding site" evidence="8">
    <location>
        <position position="373"/>
    </location>
    <ligand>
        <name>Zn(2+)</name>
        <dbReference type="ChEBI" id="CHEBI:29105"/>
        <label>1</label>
    </ligand>
</feature>
<proteinExistence type="inferred from homology"/>
<evidence type="ECO:0000256" key="8">
    <source>
        <dbReference type="PIRSR" id="PIRSR628651-51"/>
    </source>
</evidence>
<evidence type="ECO:0000256" key="9">
    <source>
        <dbReference type="PROSITE-ProRule" id="PRU00146"/>
    </source>
</evidence>
<feature type="compositionally biased region" description="Basic residues" evidence="10">
    <location>
        <begin position="308"/>
        <end position="318"/>
    </location>
</feature>
<feature type="binding site" evidence="8">
    <location>
        <position position="349"/>
    </location>
    <ligand>
        <name>Zn(2+)</name>
        <dbReference type="ChEBI" id="CHEBI:29105"/>
        <label>1</label>
    </ligand>
</feature>
<feature type="domain" description="PHD-type" evidence="11">
    <location>
        <begin position="346"/>
        <end position="397"/>
    </location>
</feature>
<protein>
    <submittedName>
        <fullName evidence="12">PHD-type domain-containing protein</fullName>
    </submittedName>
</protein>
<dbReference type="PROSITE" id="PS01359">
    <property type="entry name" value="ZF_PHD_1"/>
    <property type="match status" value="1"/>
</dbReference>
<name>A0AAW0BC39_9AGAR</name>
<evidence type="ECO:0000256" key="5">
    <source>
        <dbReference type="ARBA" id="ARBA00022833"/>
    </source>
</evidence>
<dbReference type="Gene3D" id="3.30.40.10">
    <property type="entry name" value="Zinc/RING finger domain, C3HC4 (zinc finger)"/>
    <property type="match status" value="1"/>
</dbReference>
<keyword evidence="6" id="KW-0539">Nucleus</keyword>
<organism evidence="12 13">
    <name type="scientific">Favolaschia claudopus</name>
    <dbReference type="NCBI Taxonomy" id="2862362"/>
    <lineage>
        <taxon>Eukaryota</taxon>
        <taxon>Fungi</taxon>
        <taxon>Dikarya</taxon>
        <taxon>Basidiomycota</taxon>
        <taxon>Agaricomycotina</taxon>
        <taxon>Agaricomycetes</taxon>
        <taxon>Agaricomycetidae</taxon>
        <taxon>Agaricales</taxon>
        <taxon>Marasmiineae</taxon>
        <taxon>Mycenaceae</taxon>
        <taxon>Favolaschia</taxon>
    </lineage>
</organism>
<dbReference type="AlphaFoldDB" id="A0AAW0BC39"/>
<feature type="binding site" evidence="8">
    <location>
        <position position="362"/>
    </location>
    <ligand>
        <name>Zn(2+)</name>
        <dbReference type="ChEBI" id="CHEBI:29105"/>
        <label>2</label>
    </ligand>
</feature>
<dbReference type="SUPFAM" id="SSF57903">
    <property type="entry name" value="FYVE/PHD zinc finger"/>
    <property type="match status" value="1"/>
</dbReference>
<comment type="similarity">
    <text evidence="2">Belongs to the ING family.</text>
</comment>
<dbReference type="CDD" id="cd15505">
    <property type="entry name" value="PHD_ING"/>
    <property type="match status" value="1"/>
</dbReference>
<feature type="site" description="Histone H3K4me3 binding" evidence="7">
    <location>
        <position position="371"/>
    </location>
</feature>
<evidence type="ECO:0000256" key="10">
    <source>
        <dbReference type="SAM" id="MobiDB-lite"/>
    </source>
</evidence>
<accession>A0AAW0BC39</accession>
<evidence type="ECO:0000256" key="3">
    <source>
        <dbReference type="ARBA" id="ARBA00022723"/>
    </source>
</evidence>
<feature type="binding site" evidence="8">
    <location>
        <position position="391"/>
    </location>
    <ligand>
        <name>Zn(2+)</name>
        <dbReference type="ChEBI" id="CHEBI:29105"/>
        <label>2</label>
    </ligand>
</feature>
<feature type="binding site" evidence="8">
    <location>
        <position position="376"/>
    </location>
    <ligand>
        <name>Zn(2+)</name>
        <dbReference type="ChEBI" id="CHEBI:29105"/>
        <label>1</label>
    </ligand>
</feature>
<evidence type="ECO:0000313" key="13">
    <source>
        <dbReference type="Proteomes" id="UP001362999"/>
    </source>
</evidence>
<comment type="subcellular location">
    <subcellularLocation>
        <location evidence="1">Nucleus</location>
    </subcellularLocation>
</comment>
<evidence type="ECO:0000313" key="12">
    <source>
        <dbReference type="EMBL" id="KAK7023806.1"/>
    </source>
</evidence>
<reference evidence="12 13" key="1">
    <citation type="journal article" date="2024" name="J Genomics">
        <title>Draft genome sequencing and assembly of Favolaschia claudopus CIRM-BRFM 2984 isolated from oak limbs.</title>
        <authorList>
            <person name="Navarro D."/>
            <person name="Drula E."/>
            <person name="Chaduli D."/>
            <person name="Cazenave R."/>
            <person name="Ahrendt S."/>
            <person name="Wang J."/>
            <person name="Lipzen A."/>
            <person name="Daum C."/>
            <person name="Barry K."/>
            <person name="Grigoriev I.V."/>
            <person name="Favel A."/>
            <person name="Rosso M.N."/>
            <person name="Martin F."/>
        </authorList>
    </citation>
    <scope>NUCLEOTIDE SEQUENCE [LARGE SCALE GENOMIC DNA]</scope>
    <source>
        <strain evidence="12 13">CIRM-BRFM 2984</strain>
    </source>
</reference>
<dbReference type="PANTHER" id="PTHR10333">
    <property type="entry name" value="INHIBITOR OF GROWTH PROTEIN"/>
    <property type="match status" value="1"/>
</dbReference>
<keyword evidence="5 8" id="KW-0862">Zinc</keyword>
<gene>
    <name evidence="12" type="ORF">R3P38DRAFT_2954322</name>
</gene>
<dbReference type="GO" id="GO:0000785">
    <property type="term" value="C:chromatin"/>
    <property type="evidence" value="ECO:0007669"/>
    <property type="project" value="UniProtKB-ARBA"/>
</dbReference>
<dbReference type="PROSITE" id="PS50016">
    <property type="entry name" value="ZF_PHD_2"/>
    <property type="match status" value="1"/>
</dbReference>
<comment type="caution">
    <text evidence="12">The sequence shown here is derived from an EMBL/GenBank/DDBJ whole genome shotgun (WGS) entry which is preliminary data.</text>
</comment>
<feature type="region of interest" description="Disordered" evidence="10">
    <location>
        <begin position="1"/>
        <end position="44"/>
    </location>
</feature>
<dbReference type="InterPro" id="IPR013083">
    <property type="entry name" value="Znf_RING/FYVE/PHD"/>
</dbReference>
<feature type="binding site" evidence="8">
    <location>
        <position position="394"/>
    </location>
    <ligand>
        <name>Zn(2+)</name>
        <dbReference type="ChEBI" id="CHEBI:29105"/>
        <label>2</label>
    </ligand>
</feature>
<evidence type="ECO:0000256" key="6">
    <source>
        <dbReference type="ARBA" id="ARBA00023242"/>
    </source>
</evidence>
<dbReference type="GO" id="GO:0008270">
    <property type="term" value="F:zinc ion binding"/>
    <property type="evidence" value="ECO:0007669"/>
    <property type="project" value="UniProtKB-KW"/>
</dbReference>
<dbReference type="InterPro" id="IPR011011">
    <property type="entry name" value="Znf_FYVE_PHD"/>
</dbReference>
<feature type="binding site" evidence="8">
    <location>
        <position position="367"/>
    </location>
    <ligand>
        <name>Zn(2+)</name>
        <dbReference type="ChEBI" id="CHEBI:29105"/>
        <label>2</label>
    </ligand>
</feature>
<keyword evidence="13" id="KW-1185">Reference proteome</keyword>
<dbReference type="Proteomes" id="UP001362999">
    <property type="component" value="Unassembled WGS sequence"/>
</dbReference>
<keyword evidence="3 8" id="KW-0479">Metal-binding</keyword>
<dbReference type="GO" id="GO:0005634">
    <property type="term" value="C:nucleus"/>
    <property type="evidence" value="ECO:0007669"/>
    <property type="project" value="UniProtKB-SubCell"/>
</dbReference>
<feature type="site" description="Histone H3K4me3 binding" evidence="7">
    <location>
        <position position="359"/>
    </location>
</feature>
<sequence>MSTRATRKRRRSQAFPEEIEDAADPTTRDDDSEIPKFVPSTGQDRLDKEREVWDAFKDEHVEVFDLSPSLWRRFDLVREHEQRDAENTAALLRALTKYVQFRRACAQPPAISAPDVQPAMSEDVVPESRGLNPPTIESEDVTLQIATSSEKDQHAAARNSQPMVDDSQPMVEDPPPVLPNTPDTAGVPPSATNAVPPSPQAEPLDGRALLTTIVRLAEASQRDREEKFDLARNIVKSVERSIRLIDQAIAKQELALSHNTGSGTRLASVFPELTGPKKRLGRDTISPDLDAALGDDSAMTSSAAPQPRGRKKGKKGRKKESLPAEDLVLPPRPKPPIIPNADPNESRYCYCDQVSFGEMIACDDPRCEREWFHLTCTNLGSAPEGRKKWFCDDCVLRKKKQKR</sequence>
<evidence type="ECO:0000256" key="7">
    <source>
        <dbReference type="PIRSR" id="PIRSR628651-50"/>
    </source>
</evidence>
<evidence type="ECO:0000256" key="4">
    <source>
        <dbReference type="ARBA" id="ARBA00022771"/>
    </source>
</evidence>
<keyword evidence="4 9" id="KW-0863">Zinc-finger</keyword>
<dbReference type="InterPro" id="IPR001965">
    <property type="entry name" value="Znf_PHD"/>
</dbReference>
<evidence type="ECO:0000256" key="1">
    <source>
        <dbReference type="ARBA" id="ARBA00004123"/>
    </source>
</evidence>
<feature type="region of interest" description="Disordered" evidence="10">
    <location>
        <begin position="275"/>
        <end position="339"/>
    </location>
</feature>